<dbReference type="EMBL" id="JAVFWL010000003">
    <property type="protein sequence ID" value="KAK6740810.1"/>
    <property type="molecule type" value="Genomic_DNA"/>
</dbReference>
<dbReference type="SUPFAM" id="SSF50494">
    <property type="entry name" value="Trypsin-like serine proteases"/>
    <property type="match status" value="1"/>
</dbReference>
<name>A0ABR1CRV4_NECAM</name>
<dbReference type="InterPro" id="IPR018114">
    <property type="entry name" value="TRYPSIN_HIS"/>
</dbReference>
<dbReference type="InterPro" id="IPR001254">
    <property type="entry name" value="Trypsin_dom"/>
</dbReference>
<dbReference type="Proteomes" id="UP001303046">
    <property type="component" value="Unassembled WGS sequence"/>
</dbReference>
<gene>
    <name evidence="4" type="primary">Necator_chrIII.g9719</name>
    <name evidence="4" type="ORF">RB195_008954</name>
</gene>
<comment type="caution">
    <text evidence="4">The sequence shown here is derived from an EMBL/GenBank/DDBJ whole genome shotgun (WGS) entry which is preliminary data.</text>
</comment>
<dbReference type="InterPro" id="IPR043504">
    <property type="entry name" value="Peptidase_S1_PA_chymotrypsin"/>
</dbReference>
<dbReference type="SMART" id="SM00020">
    <property type="entry name" value="Tryp_SPc"/>
    <property type="match status" value="1"/>
</dbReference>
<dbReference type="PROSITE" id="PS50240">
    <property type="entry name" value="TRYPSIN_DOM"/>
    <property type="match status" value="1"/>
</dbReference>
<dbReference type="Gene3D" id="2.40.10.10">
    <property type="entry name" value="Trypsin-like serine proteases"/>
    <property type="match status" value="1"/>
</dbReference>
<proteinExistence type="inferred from homology"/>
<keyword evidence="5" id="KW-1185">Reference proteome</keyword>
<evidence type="ECO:0000256" key="1">
    <source>
        <dbReference type="ARBA" id="ARBA00023157"/>
    </source>
</evidence>
<organism evidence="4 5">
    <name type="scientific">Necator americanus</name>
    <name type="common">Human hookworm</name>
    <dbReference type="NCBI Taxonomy" id="51031"/>
    <lineage>
        <taxon>Eukaryota</taxon>
        <taxon>Metazoa</taxon>
        <taxon>Ecdysozoa</taxon>
        <taxon>Nematoda</taxon>
        <taxon>Chromadorea</taxon>
        <taxon>Rhabditida</taxon>
        <taxon>Rhabditina</taxon>
        <taxon>Rhabditomorpha</taxon>
        <taxon>Strongyloidea</taxon>
        <taxon>Ancylostomatidae</taxon>
        <taxon>Bunostominae</taxon>
        <taxon>Necator</taxon>
    </lineage>
</organism>
<feature type="domain" description="Peptidase S1" evidence="3">
    <location>
        <begin position="5"/>
        <end position="271"/>
    </location>
</feature>
<keyword evidence="1" id="KW-1015">Disulfide bond</keyword>
<dbReference type="PANTHER" id="PTHR24256">
    <property type="entry name" value="TRYPTASE-RELATED"/>
    <property type="match status" value="1"/>
</dbReference>
<dbReference type="PROSITE" id="PS00134">
    <property type="entry name" value="TRYPSIN_HIS"/>
    <property type="match status" value="1"/>
</dbReference>
<dbReference type="InterPro" id="IPR001314">
    <property type="entry name" value="Peptidase_S1A"/>
</dbReference>
<reference evidence="4 5" key="1">
    <citation type="submission" date="2023-08" db="EMBL/GenBank/DDBJ databases">
        <title>A Necator americanus chromosomal reference genome.</title>
        <authorList>
            <person name="Ilik V."/>
            <person name="Petrzelkova K.J."/>
            <person name="Pardy F."/>
            <person name="Fuh T."/>
            <person name="Niatou-Singa F.S."/>
            <person name="Gouil Q."/>
            <person name="Baker L."/>
            <person name="Ritchie M.E."/>
            <person name="Jex A.R."/>
            <person name="Gazzola D."/>
            <person name="Li H."/>
            <person name="Toshio Fujiwara R."/>
            <person name="Zhan B."/>
            <person name="Aroian R.V."/>
            <person name="Pafco B."/>
            <person name="Schwarz E.M."/>
        </authorList>
    </citation>
    <scope>NUCLEOTIDE SEQUENCE [LARGE SCALE GENOMIC DNA]</scope>
    <source>
        <strain evidence="4 5">Aroian</strain>
        <tissue evidence="4">Whole animal</tissue>
    </source>
</reference>
<dbReference type="Pfam" id="PF00089">
    <property type="entry name" value="Trypsin"/>
    <property type="match status" value="1"/>
</dbReference>
<accession>A0ABR1CRV4</accession>
<dbReference type="InterPro" id="IPR009003">
    <property type="entry name" value="Peptidase_S1_PA"/>
</dbReference>
<evidence type="ECO:0000259" key="3">
    <source>
        <dbReference type="PROSITE" id="PS50240"/>
    </source>
</evidence>
<dbReference type="InterPro" id="IPR051487">
    <property type="entry name" value="Ser/Thr_Proteases_Immune/Dev"/>
</dbReference>
<protein>
    <recommendedName>
        <fullName evidence="3">Peptidase S1 domain-containing protein</fullName>
    </recommendedName>
</protein>
<dbReference type="PRINTS" id="PR00722">
    <property type="entry name" value="CHYMOTRYPSIN"/>
</dbReference>
<evidence type="ECO:0000313" key="4">
    <source>
        <dbReference type="EMBL" id="KAK6740810.1"/>
    </source>
</evidence>
<evidence type="ECO:0000313" key="5">
    <source>
        <dbReference type="Proteomes" id="UP001303046"/>
    </source>
</evidence>
<evidence type="ECO:0000256" key="2">
    <source>
        <dbReference type="ARBA" id="ARBA00024195"/>
    </source>
</evidence>
<comment type="similarity">
    <text evidence="2">Belongs to the peptidase S1 family. CLIP subfamily.</text>
</comment>
<sequence length="291" mass="32423">MRHKVMGGIKAAEDELPWAVLLDFLKTKKLCGGTLISKKHVITAAHCFTRPTDVNGNHCRKVPLEELKDDLRVYVGRTCLKVNTKHNCTKHDLGMRMFLKRAFYDIFFNTGCRGTHDIAILELTEDVPKNIHHICLPHLHDADELSDPLLRLSSFGWGADPANNFIDVATPFLQKINLGSKMTDKECKKEVPSKQSDTFCTRELPDRNVCHGDSGGGIVASLNGRAFLMGLVSYGSSCTDLLNGMPPGSQVNTDVMHYTDLIDTWIGARKHSKNTAVDRHRRCAPQTLVCL</sequence>